<gene>
    <name evidence="9" type="ORF">B4U79_10484</name>
</gene>
<feature type="region of interest" description="Disordered" evidence="8">
    <location>
        <begin position="90"/>
        <end position="112"/>
    </location>
</feature>
<sequence length="112" mass="13403">MQKMLKLKCFQWQRKLMKPRKFLTEEEYKEEGARETKLALDTLREYCKSPHCDAWKVITVLRDPQKFADFMHGSPDISKEELGDYLNYLVDDRPEDNSQNSNNHFILTDDEE</sequence>
<evidence type="ECO:0000256" key="5">
    <source>
        <dbReference type="ARBA" id="ARBA00022989"/>
    </source>
</evidence>
<comment type="similarity">
    <text evidence="2">Belongs to the NEMP family.</text>
</comment>
<name>A0A443R3E6_9ACAR</name>
<dbReference type="Proteomes" id="UP000285301">
    <property type="component" value="Unassembled WGS sequence"/>
</dbReference>
<comment type="caution">
    <text evidence="9">The sequence shown here is derived from an EMBL/GenBank/DDBJ whole genome shotgun (WGS) entry which is preliminary data.</text>
</comment>
<dbReference type="OrthoDB" id="509138at2759"/>
<keyword evidence="10" id="KW-1185">Reference proteome</keyword>
<dbReference type="GO" id="GO:0005637">
    <property type="term" value="C:nuclear inner membrane"/>
    <property type="evidence" value="ECO:0007669"/>
    <property type="project" value="UniProtKB-SubCell"/>
</dbReference>
<dbReference type="PANTHER" id="PTHR13598">
    <property type="entry name" value="AT07567P-RELATED"/>
    <property type="match status" value="1"/>
</dbReference>
<accession>A0A443R3E6</accession>
<dbReference type="InterPro" id="IPR019358">
    <property type="entry name" value="NEMP_fam"/>
</dbReference>
<evidence type="ECO:0000313" key="10">
    <source>
        <dbReference type="Proteomes" id="UP000285301"/>
    </source>
</evidence>
<dbReference type="EMBL" id="NCKU01002347">
    <property type="protein sequence ID" value="RWS09776.1"/>
    <property type="molecule type" value="Genomic_DNA"/>
</dbReference>
<proteinExistence type="inferred from homology"/>
<evidence type="ECO:0000256" key="2">
    <source>
        <dbReference type="ARBA" id="ARBA00005748"/>
    </source>
</evidence>
<evidence type="ECO:0000256" key="8">
    <source>
        <dbReference type="SAM" id="MobiDB-lite"/>
    </source>
</evidence>
<keyword evidence="5" id="KW-1133">Transmembrane helix</keyword>
<comment type="subcellular location">
    <subcellularLocation>
        <location evidence="1">Nucleus inner membrane</location>
        <topology evidence="1">Multi-pass membrane protein</topology>
        <orientation evidence="1">Nucleoplasmic side</orientation>
    </subcellularLocation>
</comment>
<evidence type="ECO:0000313" key="9">
    <source>
        <dbReference type="EMBL" id="RWS09776.1"/>
    </source>
</evidence>
<dbReference type="AlphaFoldDB" id="A0A443R3E6"/>
<keyword evidence="7" id="KW-0539">Nucleus</keyword>
<dbReference type="PANTHER" id="PTHR13598:SF1">
    <property type="entry name" value="AT07567P-RELATED"/>
    <property type="match status" value="1"/>
</dbReference>
<evidence type="ECO:0000256" key="6">
    <source>
        <dbReference type="ARBA" id="ARBA00023136"/>
    </source>
</evidence>
<keyword evidence="4" id="KW-0732">Signal</keyword>
<evidence type="ECO:0000256" key="4">
    <source>
        <dbReference type="ARBA" id="ARBA00022729"/>
    </source>
</evidence>
<dbReference type="STRING" id="1965070.A0A443R3E6"/>
<evidence type="ECO:0000256" key="7">
    <source>
        <dbReference type="ARBA" id="ARBA00023242"/>
    </source>
</evidence>
<protein>
    <submittedName>
        <fullName evidence="9">Nuclear envelope integral membrane protein 1-like protein</fullName>
    </submittedName>
</protein>
<keyword evidence="3" id="KW-0812">Transmembrane</keyword>
<keyword evidence="6" id="KW-0472">Membrane</keyword>
<feature type="non-terminal residue" evidence="9">
    <location>
        <position position="112"/>
    </location>
</feature>
<evidence type="ECO:0000256" key="3">
    <source>
        <dbReference type="ARBA" id="ARBA00022692"/>
    </source>
</evidence>
<reference evidence="9 10" key="1">
    <citation type="journal article" date="2018" name="Gigascience">
        <title>Genomes of trombidid mites reveal novel predicted allergens and laterally-transferred genes associated with secondary metabolism.</title>
        <authorList>
            <person name="Dong X."/>
            <person name="Chaisiri K."/>
            <person name="Xia D."/>
            <person name="Armstrong S.D."/>
            <person name="Fang Y."/>
            <person name="Donnelly M.J."/>
            <person name="Kadowaki T."/>
            <person name="McGarry J.W."/>
            <person name="Darby A.C."/>
            <person name="Makepeace B.L."/>
        </authorList>
    </citation>
    <scope>NUCLEOTIDE SEQUENCE [LARGE SCALE GENOMIC DNA]</scope>
    <source>
        <strain evidence="9">UoL-WK</strain>
    </source>
</reference>
<organism evidence="9 10">
    <name type="scientific">Dinothrombium tinctorium</name>
    <dbReference type="NCBI Taxonomy" id="1965070"/>
    <lineage>
        <taxon>Eukaryota</taxon>
        <taxon>Metazoa</taxon>
        <taxon>Ecdysozoa</taxon>
        <taxon>Arthropoda</taxon>
        <taxon>Chelicerata</taxon>
        <taxon>Arachnida</taxon>
        <taxon>Acari</taxon>
        <taxon>Acariformes</taxon>
        <taxon>Trombidiformes</taxon>
        <taxon>Prostigmata</taxon>
        <taxon>Anystina</taxon>
        <taxon>Parasitengona</taxon>
        <taxon>Trombidioidea</taxon>
        <taxon>Trombidiidae</taxon>
        <taxon>Dinothrombium</taxon>
    </lineage>
</organism>
<evidence type="ECO:0000256" key="1">
    <source>
        <dbReference type="ARBA" id="ARBA00004575"/>
    </source>
</evidence>
<dbReference type="Pfam" id="PF10225">
    <property type="entry name" value="NEMP"/>
    <property type="match status" value="1"/>
</dbReference>